<dbReference type="InterPro" id="IPR038005">
    <property type="entry name" value="RX-like_CC"/>
</dbReference>
<dbReference type="EnsemblPlants" id="EMT06090">
    <property type="protein sequence ID" value="EMT06090"/>
    <property type="gene ID" value="F775_42900"/>
</dbReference>
<accession>M8AWL7</accession>
<keyword evidence="5" id="KW-0611">Plant defense</keyword>
<evidence type="ECO:0000259" key="6">
    <source>
        <dbReference type="Pfam" id="PF18052"/>
    </source>
</evidence>
<reference evidence="7" key="1">
    <citation type="submission" date="2015-06" db="UniProtKB">
        <authorList>
            <consortium name="EnsemblPlants"/>
        </authorList>
    </citation>
    <scope>IDENTIFICATION</scope>
</reference>
<dbReference type="CDD" id="cd14798">
    <property type="entry name" value="RX-CC_like"/>
    <property type="match status" value="1"/>
</dbReference>
<dbReference type="ExpressionAtlas" id="M8AWL7">
    <property type="expression patterns" value="baseline"/>
</dbReference>
<keyword evidence="4" id="KW-0547">Nucleotide-binding</keyword>
<dbReference type="GO" id="GO:0000166">
    <property type="term" value="F:nucleotide binding"/>
    <property type="evidence" value="ECO:0007669"/>
    <property type="project" value="UniProtKB-KW"/>
</dbReference>
<evidence type="ECO:0000256" key="3">
    <source>
        <dbReference type="ARBA" id="ARBA00022737"/>
    </source>
</evidence>
<sequence length="145" mass="16237">MADALIGPLVGRLQELALSQARALVAVNKDIRRLRDKLMFLQAFLREADAKRHLFSDEITRVWLQETRDAVFDAEDAVDHYYLQVDMSRQVLGLSSAGGSKSWRRRPHSLGLSSSMTVGSSAKKEIVISSNDVEDQPQQQLLVLS</sequence>
<evidence type="ECO:0000256" key="5">
    <source>
        <dbReference type="ARBA" id="ARBA00022821"/>
    </source>
</evidence>
<comment type="similarity">
    <text evidence="1">Belongs to the disease resistance NB-LRR family.</text>
</comment>
<dbReference type="Pfam" id="PF18052">
    <property type="entry name" value="Rx_N"/>
    <property type="match status" value="1"/>
</dbReference>
<keyword evidence="2" id="KW-0433">Leucine-rich repeat</keyword>
<dbReference type="AlphaFoldDB" id="M8AWL7"/>
<organism evidence="7">
    <name type="scientific">Aegilops tauschii</name>
    <name type="common">Tausch's goatgrass</name>
    <name type="synonym">Aegilops squarrosa</name>
    <dbReference type="NCBI Taxonomy" id="37682"/>
    <lineage>
        <taxon>Eukaryota</taxon>
        <taxon>Viridiplantae</taxon>
        <taxon>Streptophyta</taxon>
        <taxon>Embryophyta</taxon>
        <taxon>Tracheophyta</taxon>
        <taxon>Spermatophyta</taxon>
        <taxon>Magnoliopsida</taxon>
        <taxon>Liliopsida</taxon>
        <taxon>Poales</taxon>
        <taxon>Poaceae</taxon>
        <taxon>BOP clade</taxon>
        <taxon>Pooideae</taxon>
        <taxon>Triticodae</taxon>
        <taxon>Triticeae</taxon>
        <taxon>Triticinae</taxon>
        <taxon>Aegilops</taxon>
    </lineage>
</organism>
<evidence type="ECO:0000256" key="2">
    <source>
        <dbReference type="ARBA" id="ARBA00022614"/>
    </source>
</evidence>
<protein>
    <recommendedName>
        <fullName evidence="6">Disease resistance N-terminal domain-containing protein</fullName>
    </recommendedName>
</protein>
<name>M8AWL7_AEGTA</name>
<evidence type="ECO:0000256" key="4">
    <source>
        <dbReference type="ARBA" id="ARBA00022741"/>
    </source>
</evidence>
<proteinExistence type="inferred from homology"/>
<evidence type="ECO:0000256" key="1">
    <source>
        <dbReference type="ARBA" id="ARBA00008894"/>
    </source>
</evidence>
<keyword evidence="3" id="KW-0677">Repeat</keyword>
<dbReference type="Gene3D" id="1.20.5.4130">
    <property type="match status" value="1"/>
</dbReference>
<evidence type="ECO:0000313" key="7">
    <source>
        <dbReference type="EnsemblPlants" id="EMT06090"/>
    </source>
</evidence>
<dbReference type="GO" id="GO:0006952">
    <property type="term" value="P:defense response"/>
    <property type="evidence" value="ECO:0007669"/>
    <property type="project" value="UniProtKB-KW"/>
</dbReference>
<feature type="domain" description="Disease resistance N-terminal" evidence="6">
    <location>
        <begin position="6"/>
        <end position="95"/>
    </location>
</feature>
<dbReference type="InterPro" id="IPR041118">
    <property type="entry name" value="Rx_N"/>
</dbReference>